<dbReference type="OrthoDB" id="9987274at2"/>
<keyword evidence="3" id="KW-1185">Reference proteome</keyword>
<organism evidence="2 3">
    <name type="scientific">Chitinophaga costaii</name>
    <dbReference type="NCBI Taxonomy" id="1335309"/>
    <lineage>
        <taxon>Bacteria</taxon>
        <taxon>Pseudomonadati</taxon>
        <taxon>Bacteroidota</taxon>
        <taxon>Chitinophagia</taxon>
        <taxon>Chitinophagales</taxon>
        <taxon>Chitinophagaceae</taxon>
        <taxon>Chitinophaga</taxon>
    </lineage>
</organism>
<evidence type="ECO:0000313" key="3">
    <source>
        <dbReference type="Proteomes" id="UP000242818"/>
    </source>
</evidence>
<evidence type="ECO:0000313" key="2">
    <source>
        <dbReference type="EMBL" id="SCC55129.1"/>
    </source>
</evidence>
<keyword evidence="1" id="KW-0812">Transmembrane</keyword>
<proteinExistence type="predicted"/>
<keyword evidence="1" id="KW-1133">Transmembrane helix</keyword>
<dbReference type="Proteomes" id="UP000242818">
    <property type="component" value="Unassembled WGS sequence"/>
</dbReference>
<name>A0A1C4FGK9_9BACT</name>
<accession>A0A1C4FGK9</accession>
<sequence>MIKYNNAWIFELIKQKLLGEINEEDDVLLQEVIAQNKQAKRCWEELHAANIATGYTLLQGLELEDPWPQQRLECTTFQTDTYKEARLYQPMAGIFIRPLYGWVSAVLLVLAMLVYWYFRHA</sequence>
<evidence type="ECO:0000256" key="1">
    <source>
        <dbReference type="SAM" id="Phobius"/>
    </source>
</evidence>
<keyword evidence="1" id="KW-0472">Membrane</keyword>
<gene>
    <name evidence="2" type="ORF">GA0116948_11444</name>
</gene>
<dbReference type="RefSeq" id="WP_089714320.1">
    <property type="nucleotide sequence ID" value="NZ_FMAR01000014.1"/>
</dbReference>
<dbReference type="AlphaFoldDB" id="A0A1C4FGK9"/>
<protein>
    <submittedName>
        <fullName evidence="2">Uncharacterized protein</fullName>
    </submittedName>
</protein>
<dbReference type="EMBL" id="FMAR01000014">
    <property type="protein sequence ID" value="SCC55129.1"/>
    <property type="molecule type" value="Genomic_DNA"/>
</dbReference>
<feature type="transmembrane region" description="Helical" evidence="1">
    <location>
        <begin position="99"/>
        <end position="118"/>
    </location>
</feature>
<reference evidence="2 3" key="1">
    <citation type="submission" date="2016-08" db="EMBL/GenBank/DDBJ databases">
        <authorList>
            <person name="Seilhamer J.J."/>
        </authorList>
    </citation>
    <scope>NUCLEOTIDE SEQUENCE [LARGE SCALE GENOMIC DNA]</scope>
    <source>
        <strain evidence="2 3">A37T2</strain>
    </source>
</reference>